<gene>
    <name evidence="2" type="ORF">GT020_13910</name>
</gene>
<dbReference type="Proteomes" id="UP000477543">
    <property type="component" value="Unassembled WGS sequence"/>
</dbReference>
<dbReference type="EMBL" id="WYDN01000013">
    <property type="protein sequence ID" value="NAZ17154.1"/>
    <property type="molecule type" value="Genomic_DNA"/>
</dbReference>
<name>A0A6L9G7H7_9MICC</name>
<sequence length="94" mass="10418">MPILLTIGAVLTSWPKYSFGTLVDFVAHPWGHVKVARLAQLAEEFRLGNLDETHDRRVVLVPGGVRVDPLDGPFDRRSGKPRATNCKTSSLTKH</sequence>
<feature type="region of interest" description="Disordered" evidence="1">
    <location>
        <begin position="71"/>
        <end position="94"/>
    </location>
</feature>
<evidence type="ECO:0000313" key="3">
    <source>
        <dbReference type="Proteomes" id="UP000477543"/>
    </source>
</evidence>
<organism evidence="2 3">
    <name type="scientific">Glutamicibacter soli</name>
    <dbReference type="NCBI Taxonomy" id="453836"/>
    <lineage>
        <taxon>Bacteria</taxon>
        <taxon>Bacillati</taxon>
        <taxon>Actinomycetota</taxon>
        <taxon>Actinomycetes</taxon>
        <taxon>Micrococcales</taxon>
        <taxon>Micrococcaceae</taxon>
        <taxon>Glutamicibacter</taxon>
    </lineage>
</organism>
<feature type="compositionally biased region" description="Polar residues" evidence="1">
    <location>
        <begin position="85"/>
        <end position="94"/>
    </location>
</feature>
<dbReference type="RefSeq" id="WP_161449670.1">
    <property type="nucleotide sequence ID" value="NZ_WYDN01000013.1"/>
</dbReference>
<evidence type="ECO:0000256" key="1">
    <source>
        <dbReference type="SAM" id="MobiDB-lite"/>
    </source>
</evidence>
<dbReference type="AlphaFoldDB" id="A0A6L9G7H7"/>
<evidence type="ECO:0000313" key="2">
    <source>
        <dbReference type="EMBL" id="NAZ17154.1"/>
    </source>
</evidence>
<proteinExistence type="predicted"/>
<reference evidence="2 3" key="1">
    <citation type="submission" date="2020-01" db="EMBL/GenBank/DDBJ databases">
        <title>Glutamicibacter soli M275.</title>
        <authorList>
            <person name="Meng X."/>
        </authorList>
    </citation>
    <scope>NUCLEOTIDE SEQUENCE [LARGE SCALE GENOMIC DNA]</scope>
    <source>
        <strain evidence="2 3">M275</strain>
    </source>
</reference>
<protein>
    <submittedName>
        <fullName evidence="2">Uncharacterized protein</fullName>
    </submittedName>
</protein>
<comment type="caution">
    <text evidence="2">The sequence shown here is derived from an EMBL/GenBank/DDBJ whole genome shotgun (WGS) entry which is preliminary data.</text>
</comment>
<accession>A0A6L9G7H7</accession>